<dbReference type="PANTHER" id="PTHR31213">
    <property type="entry name" value="OS08G0374000 PROTEIN-RELATED"/>
    <property type="match status" value="1"/>
</dbReference>
<dbReference type="GO" id="GO:0004864">
    <property type="term" value="F:protein phosphatase inhibitor activity"/>
    <property type="evidence" value="ECO:0000318"/>
    <property type="project" value="GO_Central"/>
</dbReference>
<dbReference type="GO" id="GO:0005634">
    <property type="term" value="C:nucleus"/>
    <property type="evidence" value="ECO:0000318"/>
    <property type="project" value="GO_Central"/>
</dbReference>
<dbReference type="GO" id="GO:0009738">
    <property type="term" value="P:abscisic acid-activated signaling pathway"/>
    <property type="evidence" value="ECO:0000318"/>
    <property type="project" value="GO_Central"/>
</dbReference>
<dbReference type="GO" id="GO:0005737">
    <property type="term" value="C:cytoplasm"/>
    <property type="evidence" value="ECO:0000318"/>
    <property type="project" value="GO_Central"/>
</dbReference>
<accession>A0A1U8BEK7</accession>
<dbReference type="GO" id="GO:0010427">
    <property type="term" value="F:abscisic acid binding"/>
    <property type="evidence" value="ECO:0000318"/>
    <property type="project" value="GO_Central"/>
</dbReference>
<dbReference type="Proteomes" id="UP000189703">
    <property type="component" value="Unplaced"/>
</dbReference>
<evidence type="ECO:0000256" key="1">
    <source>
        <dbReference type="ARBA" id="ARBA00009744"/>
    </source>
</evidence>
<sequence>MVKGSITEEYVSKVSVERLWKASICDAHNLMPKVVPGHIKSIELLEGDGGVGTVKHFHFTDVMKDFEYLKDRVDVIDHANHVFKSSIIEGGLVGLKVKSYTSEIALHPTSDGGCVARVNIEYESINDNLLSDEDVARVKEGVIGTMKEFDGYLLANPEAYA</sequence>
<name>A0A1U8BEK7_NELNU</name>
<dbReference type="SUPFAM" id="SSF55961">
    <property type="entry name" value="Bet v1-like"/>
    <property type="match status" value="1"/>
</dbReference>
<proteinExistence type="inferred from homology"/>
<evidence type="ECO:0000313" key="2">
    <source>
        <dbReference type="Proteomes" id="UP000189703"/>
    </source>
</evidence>
<dbReference type="FunFam" id="3.30.530.20:FF:000007">
    <property type="entry name" value="Major pollen allergen Bet v 1-A"/>
    <property type="match status" value="1"/>
</dbReference>
<dbReference type="OrthoDB" id="1880172at2759"/>
<dbReference type="GO" id="GO:0038023">
    <property type="term" value="F:signaling receptor activity"/>
    <property type="evidence" value="ECO:0000318"/>
    <property type="project" value="GO_Central"/>
</dbReference>
<reference evidence="3" key="1">
    <citation type="submission" date="2025-08" db="UniProtKB">
        <authorList>
            <consortium name="RefSeq"/>
        </authorList>
    </citation>
    <scope>IDENTIFICATION</scope>
</reference>
<dbReference type="AlphaFoldDB" id="A0A1U8BEK7"/>
<organism evidence="2 3">
    <name type="scientific">Nelumbo nucifera</name>
    <name type="common">Sacred lotus</name>
    <dbReference type="NCBI Taxonomy" id="4432"/>
    <lineage>
        <taxon>Eukaryota</taxon>
        <taxon>Viridiplantae</taxon>
        <taxon>Streptophyta</taxon>
        <taxon>Embryophyta</taxon>
        <taxon>Tracheophyta</taxon>
        <taxon>Spermatophyta</taxon>
        <taxon>Magnoliopsida</taxon>
        <taxon>Proteales</taxon>
        <taxon>Nelumbonaceae</taxon>
        <taxon>Nelumbo</taxon>
    </lineage>
</organism>
<dbReference type="InterPro" id="IPR023393">
    <property type="entry name" value="START-like_dom_sf"/>
</dbReference>
<dbReference type="CDD" id="cd07816">
    <property type="entry name" value="Bet_v1-like"/>
    <property type="match status" value="1"/>
</dbReference>
<comment type="similarity">
    <text evidence="1">Belongs to the BetVI family.</text>
</comment>
<dbReference type="GeneID" id="104612628"/>
<dbReference type="InterPro" id="IPR000916">
    <property type="entry name" value="Bet_v_I/MLP"/>
</dbReference>
<keyword evidence="2" id="KW-1185">Reference proteome</keyword>
<protein>
    <submittedName>
        <fullName evidence="3">Pathogenesis-related protein 1-like</fullName>
    </submittedName>
</protein>
<dbReference type="KEGG" id="nnu:104612628"/>
<gene>
    <name evidence="3" type="primary">LOC104612628</name>
</gene>
<evidence type="ECO:0000313" key="3">
    <source>
        <dbReference type="RefSeq" id="XP_010278417.1"/>
    </source>
</evidence>
<dbReference type="eggNOG" id="ENOG502RXTQ">
    <property type="taxonomic scope" value="Eukaryota"/>
</dbReference>
<dbReference type="InterPro" id="IPR024949">
    <property type="entry name" value="Bet_v_I_allergen"/>
</dbReference>
<dbReference type="InterPro" id="IPR050279">
    <property type="entry name" value="Plant_def-hormone_signal"/>
</dbReference>
<dbReference type="GO" id="GO:0006952">
    <property type="term" value="P:defense response"/>
    <property type="evidence" value="ECO:0007669"/>
    <property type="project" value="InterPro"/>
</dbReference>
<dbReference type="RefSeq" id="XP_010278417.1">
    <property type="nucleotide sequence ID" value="XM_010280115.1"/>
</dbReference>
<dbReference type="PANTHER" id="PTHR31213:SF201">
    <property type="entry name" value="OS03G0300400 PROTEIN"/>
    <property type="match status" value="1"/>
</dbReference>
<dbReference type="Pfam" id="PF00407">
    <property type="entry name" value="Bet_v_1"/>
    <property type="match status" value="1"/>
</dbReference>
<dbReference type="SMART" id="SM01037">
    <property type="entry name" value="Bet_v_1"/>
    <property type="match status" value="1"/>
</dbReference>
<dbReference type="Gene3D" id="3.30.530.20">
    <property type="match status" value="1"/>
</dbReference>
<dbReference type="PRINTS" id="PR00634">
    <property type="entry name" value="BETALLERGEN"/>
</dbReference>
<dbReference type="OMA" id="CKVTVEY"/>